<dbReference type="EMBL" id="JASBWT010000008">
    <property type="protein sequence ID" value="KAJ9102394.1"/>
    <property type="molecule type" value="Genomic_DNA"/>
</dbReference>
<dbReference type="Proteomes" id="UP001227268">
    <property type="component" value="Unassembled WGS sequence"/>
</dbReference>
<protein>
    <submittedName>
        <fullName evidence="1">Uncharacterized protein</fullName>
    </submittedName>
</protein>
<organism evidence="1 2">
    <name type="scientific">Naganishia friedmannii</name>
    <dbReference type="NCBI Taxonomy" id="89922"/>
    <lineage>
        <taxon>Eukaryota</taxon>
        <taxon>Fungi</taxon>
        <taxon>Dikarya</taxon>
        <taxon>Basidiomycota</taxon>
        <taxon>Agaricomycotina</taxon>
        <taxon>Tremellomycetes</taxon>
        <taxon>Filobasidiales</taxon>
        <taxon>Filobasidiaceae</taxon>
        <taxon>Naganishia</taxon>
    </lineage>
</organism>
<keyword evidence="2" id="KW-1185">Reference proteome</keyword>
<comment type="caution">
    <text evidence="1">The sequence shown here is derived from an EMBL/GenBank/DDBJ whole genome shotgun (WGS) entry which is preliminary data.</text>
</comment>
<evidence type="ECO:0000313" key="2">
    <source>
        <dbReference type="Proteomes" id="UP001227268"/>
    </source>
</evidence>
<sequence>MNQSSGTACPYTVSKRYLHVESGLPLTVRYIGPLPPSSTANHDNSNNAITWIGVEWDDPGRGKHSGTYRDTQVFQTRVPGAASFLKFKPTKRHGQPATFTPLSSSQGERDLKALDPGIGLFQAIYQRYISSNDAIAGETPVDKIVLGSSNGHILVEMPNIEKVVQRLRRGLEPASEIQTSQSGGGTACFGIKEVGLEGEWVYGVEAKVDGLKTAEKYRSDMQQWKTLKGKFTNVTSLNLSRNLIPSWKELAAVCAELPNLQTLIVKRQDSDIPTQSSSDLARLETLDASNCSLNTWADVETLLRQLPSLQTLNLSGNPLTSIENPSSFIRPSALPPIHNLILKDTQVREWQSIDNLNIMFGSTLRAFNQVFTGRSDDRVFRIAKLGGLESLNGTTITKQERTDAERFYLTQAVKELGPHVEDVPAWGRLKELKARHGASDTVSVHSSAHVTLKSKMIAPDLGPEPFTINILPTAPLKLLKTKIARQLGVPMNSDFTLNVREAGNGEIREVEVNERANVASLELMDQDTLIVGIK</sequence>
<evidence type="ECO:0000313" key="1">
    <source>
        <dbReference type="EMBL" id="KAJ9102394.1"/>
    </source>
</evidence>
<accession>A0ACC2VTJ2</accession>
<proteinExistence type="predicted"/>
<name>A0ACC2VTJ2_9TREE</name>
<gene>
    <name evidence="1" type="ORF">QFC21_002794</name>
</gene>
<reference evidence="1" key="1">
    <citation type="submission" date="2023-04" db="EMBL/GenBank/DDBJ databases">
        <title>Draft Genome sequencing of Naganishia species isolated from polar environments using Oxford Nanopore Technology.</title>
        <authorList>
            <person name="Leo P."/>
            <person name="Venkateswaran K."/>
        </authorList>
    </citation>
    <scope>NUCLEOTIDE SEQUENCE</scope>
    <source>
        <strain evidence="1">MNA-CCFEE 5423</strain>
    </source>
</reference>